<proteinExistence type="predicted"/>
<protein>
    <submittedName>
        <fullName evidence="2">Uncharacterized protein DUF4173</fullName>
    </submittedName>
</protein>
<keyword evidence="1" id="KW-1133">Transmembrane helix</keyword>
<dbReference type="OrthoDB" id="9767931at2"/>
<evidence type="ECO:0000256" key="1">
    <source>
        <dbReference type="SAM" id="Phobius"/>
    </source>
</evidence>
<feature type="transmembrane region" description="Helical" evidence="1">
    <location>
        <begin position="279"/>
        <end position="303"/>
    </location>
</feature>
<feature type="transmembrane region" description="Helical" evidence="1">
    <location>
        <begin position="163"/>
        <end position="182"/>
    </location>
</feature>
<dbReference type="EMBL" id="RJKM01000001">
    <property type="protein sequence ID" value="ROP40326.1"/>
    <property type="molecule type" value="Genomic_DNA"/>
</dbReference>
<evidence type="ECO:0000313" key="2">
    <source>
        <dbReference type="EMBL" id="ROP40326.1"/>
    </source>
</evidence>
<keyword evidence="3" id="KW-1185">Reference proteome</keyword>
<dbReference type="InterPro" id="IPR025291">
    <property type="entry name" value="DUF4153"/>
</dbReference>
<feature type="transmembrane region" description="Helical" evidence="1">
    <location>
        <begin position="122"/>
        <end position="143"/>
    </location>
</feature>
<feature type="transmembrane region" description="Helical" evidence="1">
    <location>
        <begin position="90"/>
        <end position="110"/>
    </location>
</feature>
<comment type="caution">
    <text evidence="2">The sequence shown here is derived from an EMBL/GenBank/DDBJ whole genome shotgun (WGS) entry which is preliminary data.</text>
</comment>
<dbReference type="AlphaFoldDB" id="A0A3N1HD00"/>
<dbReference type="RefSeq" id="WP_123745641.1">
    <property type="nucleotide sequence ID" value="NZ_RJKM01000001.1"/>
</dbReference>
<accession>A0A3N1HD00</accession>
<keyword evidence="1" id="KW-0812">Transmembrane</keyword>
<keyword evidence="1" id="KW-0472">Membrane</keyword>
<sequence length="443" mass="46706">MTPNRVLLTGAAAGIGAAALLPLDEPGLGWSLTAVVVFALLRKVELGWAVLSVALFGVGAFVSAGWLFALCAVAGCATGSLAVAGGRTARGLLIGAGAVPVAAVRALPWVARGVKEGGTPRLARPVLVTAALLLVFVPLLAGADAAFADLLGSITPDESSGQPVVLFLAVGLGTVGAAYLLVSPRRPDETSDLPRTVARRDWVLPVGALVLLFAAFVAVQLKTLFAGDQHVMVTPDLTYADYARSGFWQLLAVTVLTLGVIAVVARLARLDSPTDRRWLRGLLGALSVLTLVIVASALARMWLYQQAYGFTVLRVLVAACEVWLGVVYLLVLAAGVRLDGRWLARAVFGTGFVALVGLAALNPERFIAERNVDRYHATGKIDVRYLSRLSDDAVPALAALPADLGACALRFRHVEPDDWRSWNLARQRAGEALARIRTTDCAR</sequence>
<dbReference type="Proteomes" id="UP000268727">
    <property type="component" value="Unassembled WGS sequence"/>
</dbReference>
<feature type="transmembrane region" description="Helical" evidence="1">
    <location>
        <begin position="246"/>
        <end position="267"/>
    </location>
</feature>
<feature type="transmembrane region" description="Helical" evidence="1">
    <location>
        <begin position="202"/>
        <end position="226"/>
    </location>
</feature>
<evidence type="ECO:0000313" key="3">
    <source>
        <dbReference type="Proteomes" id="UP000268727"/>
    </source>
</evidence>
<reference evidence="2 3" key="1">
    <citation type="submission" date="2018-11" db="EMBL/GenBank/DDBJ databases">
        <title>Sequencing the genomes of 1000 actinobacteria strains.</title>
        <authorList>
            <person name="Klenk H.-P."/>
        </authorList>
    </citation>
    <scope>NUCLEOTIDE SEQUENCE [LARGE SCALE GENOMIC DNA]</scope>
    <source>
        <strain evidence="2 3">DSM 44231</strain>
    </source>
</reference>
<organism evidence="2 3">
    <name type="scientific">Saccharothrix texasensis</name>
    <dbReference type="NCBI Taxonomy" id="103734"/>
    <lineage>
        <taxon>Bacteria</taxon>
        <taxon>Bacillati</taxon>
        <taxon>Actinomycetota</taxon>
        <taxon>Actinomycetes</taxon>
        <taxon>Pseudonocardiales</taxon>
        <taxon>Pseudonocardiaceae</taxon>
        <taxon>Saccharothrix</taxon>
    </lineage>
</organism>
<feature type="transmembrane region" description="Helical" evidence="1">
    <location>
        <begin position="51"/>
        <end position="84"/>
    </location>
</feature>
<name>A0A3N1HD00_9PSEU</name>
<dbReference type="Pfam" id="PF13687">
    <property type="entry name" value="DUF4153"/>
    <property type="match status" value="1"/>
</dbReference>
<feature type="transmembrane region" description="Helical" evidence="1">
    <location>
        <begin position="315"/>
        <end position="335"/>
    </location>
</feature>
<feature type="transmembrane region" description="Helical" evidence="1">
    <location>
        <begin position="342"/>
        <end position="361"/>
    </location>
</feature>
<gene>
    <name evidence="2" type="ORF">EDD40_5734</name>
</gene>